<evidence type="ECO:0000256" key="1">
    <source>
        <dbReference type="SAM" id="Phobius"/>
    </source>
</evidence>
<dbReference type="AlphaFoldDB" id="A0AAW7JJB8"/>
<feature type="transmembrane region" description="Helical" evidence="1">
    <location>
        <begin position="102"/>
        <end position="125"/>
    </location>
</feature>
<feature type="transmembrane region" description="Helical" evidence="1">
    <location>
        <begin position="72"/>
        <end position="96"/>
    </location>
</feature>
<keyword evidence="4" id="KW-1185">Reference proteome</keyword>
<name>A0AAW7JJB8_9BACT</name>
<reference evidence="3" key="1">
    <citation type="submission" date="2023-06" db="EMBL/GenBank/DDBJ databases">
        <authorList>
            <person name="Zeman M."/>
            <person name="Kubasova T."/>
            <person name="Jahodarova E."/>
            <person name="Nykrynova M."/>
            <person name="Rychlik I."/>
        </authorList>
    </citation>
    <scope>NUCLEOTIDE SEQUENCE</scope>
    <source>
        <strain evidence="3">ET15</strain>
        <strain evidence="2">ET37</strain>
    </source>
</reference>
<dbReference type="RefSeq" id="WP_288913936.1">
    <property type="nucleotide sequence ID" value="NZ_JAUEIE010000007.1"/>
</dbReference>
<evidence type="ECO:0000313" key="3">
    <source>
        <dbReference type="EMBL" id="MDN0025305.1"/>
    </source>
</evidence>
<keyword evidence="1" id="KW-0812">Transmembrane</keyword>
<protein>
    <recommendedName>
        <fullName evidence="6">ATP synthase subunit I</fullName>
    </recommendedName>
</protein>
<dbReference type="Proteomes" id="UP001167831">
    <property type="component" value="Unassembled WGS sequence"/>
</dbReference>
<dbReference type="Proteomes" id="UP001168478">
    <property type="component" value="Unassembled WGS sequence"/>
</dbReference>
<reference evidence="3" key="2">
    <citation type="submission" date="2023-08" db="EMBL/GenBank/DDBJ databases">
        <title>Identification and characterization of horizontal gene transfer across gut microbiota members of farm animals based on homology search.</title>
        <authorList>
            <person name="Schwarzerova J."/>
            <person name="Nykrynova M."/>
            <person name="Jureckova K."/>
            <person name="Cejkova D."/>
            <person name="Rychlik I."/>
        </authorList>
    </citation>
    <scope>NUCLEOTIDE SEQUENCE</scope>
    <source>
        <strain evidence="3">ET15</strain>
        <strain evidence="2">ET37</strain>
    </source>
</reference>
<keyword evidence="1" id="KW-0472">Membrane</keyword>
<evidence type="ECO:0008006" key="6">
    <source>
        <dbReference type="Google" id="ProtNLM"/>
    </source>
</evidence>
<evidence type="ECO:0000313" key="4">
    <source>
        <dbReference type="Proteomes" id="UP001167831"/>
    </source>
</evidence>
<proteinExistence type="predicted"/>
<feature type="transmembrane region" description="Helical" evidence="1">
    <location>
        <begin position="39"/>
        <end position="60"/>
    </location>
</feature>
<evidence type="ECO:0000313" key="2">
    <source>
        <dbReference type="EMBL" id="MDN0022991.1"/>
    </source>
</evidence>
<accession>A0AAW7JJB8</accession>
<keyword evidence="1" id="KW-1133">Transmembrane helix</keyword>
<comment type="caution">
    <text evidence="3">The sequence shown here is derived from an EMBL/GenBank/DDBJ whole genome shotgun (WGS) entry which is preliminary data.</text>
</comment>
<sequence>MADVKKLSKCYLRQGIMLVAGMFFISLIIMRVWNLYEILNPLIISIIFSLMIVFAEAVIWRRVAEKNPEGLTGFYTAVSGFRMLLALGTMLVYYIIMGSETMMTFFLVFVAFYFVLLVHHAIYFAKVSGKS</sequence>
<dbReference type="EMBL" id="JAUEIE010000007">
    <property type="protein sequence ID" value="MDN0022991.1"/>
    <property type="molecule type" value="Genomic_DNA"/>
</dbReference>
<dbReference type="EMBL" id="JAUEIF010000005">
    <property type="protein sequence ID" value="MDN0025305.1"/>
    <property type="molecule type" value="Genomic_DNA"/>
</dbReference>
<evidence type="ECO:0000313" key="5">
    <source>
        <dbReference type="Proteomes" id="UP001168478"/>
    </source>
</evidence>
<gene>
    <name evidence="2" type="ORF">QVN81_08170</name>
    <name evidence="3" type="ORF">QVN84_07215</name>
</gene>
<feature type="transmembrane region" description="Helical" evidence="1">
    <location>
        <begin position="12"/>
        <end position="33"/>
    </location>
</feature>
<organism evidence="3 5">
    <name type="scientific">Leyella lascolaii</name>
    <dbReference type="NCBI Taxonomy" id="1776379"/>
    <lineage>
        <taxon>Bacteria</taxon>
        <taxon>Pseudomonadati</taxon>
        <taxon>Bacteroidota</taxon>
        <taxon>Bacteroidia</taxon>
        <taxon>Bacteroidales</taxon>
        <taxon>Prevotellaceae</taxon>
        <taxon>Leyella</taxon>
    </lineage>
</organism>